<protein>
    <submittedName>
        <fullName evidence="2">Putative L-ascorbate-6-phosphate lactonase UlaG</fullName>
        <ecNumber evidence="2">3.1.1.-</ecNumber>
    </submittedName>
</protein>
<dbReference type="OrthoDB" id="9789133at2"/>
<gene>
    <name evidence="2" type="primary">ulaG</name>
    <name evidence="2" type="ORF">CLCHR_36310</name>
</gene>
<dbReference type="SUPFAM" id="SSF56281">
    <property type="entry name" value="Metallo-hydrolase/oxidoreductase"/>
    <property type="match status" value="1"/>
</dbReference>
<evidence type="ECO:0000313" key="2">
    <source>
        <dbReference type="EMBL" id="OPJ59159.1"/>
    </source>
</evidence>
<feature type="domain" description="Metallo-beta-lactamase" evidence="1">
    <location>
        <begin position="55"/>
        <end position="233"/>
    </location>
</feature>
<dbReference type="RefSeq" id="WP_079441297.1">
    <property type="nucleotide sequence ID" value="NZ_MZGT01000057.1"/>
</dbReference>
<proteinExistence type="predicted"/>
<dbReference type="Pfam" id="PF12706">
    <property type="entry name" value="Lactamase_B_2"/>
    <property type="match status" value="1"/>
</dbReference>
<dbReference type="PANTHER" id="PTHR43546">
    <property type="entry name" value="UPF0173 METAL-DEPENDENT HYDROLASE MJ1163-RELATED"/>
    <property type="match status" value="1"/>
</dbReference>
<dbReference type="GO" id="GO:0016787">
    <property type="term" value="F:hydrolase activity"/>
    <property type="evidence" value="ECO:0007669"/>
    <property type="project" value="UniProtKB-KW"/>
</dbReference>
<dbReference type="EMBL" id="MZGT01000057">
    <property type="protein sequence ID" value="OPJ59159.1"/>
    <property type="molecule type" value="Genomic_DNA"/>
</dbReference>
<dbReference type="EC" id="3.1.1.-" evidence="2"/>
<dbReference type="InterPro" id="IPR001279">
    <property type="entry name" value="Metallo-B-lactamas"/>
</dbReference>
<dbReference type="AlphaFoldDB" id="A0A1V4IGV8"/>
<dbReference type="InterPro" id="IPR050114">
    <property type="entry name" value="UPF0173_UPF0282_UlaG_hydrolase"/>
</dbReference>
<evidence type="ECO:0000313" key="3">
    <source>
        <dbReference type="Proteomes" id="UP000191056"/>
    </source>
</evidence>
<dbReference type="InterPro" id="IPR036866">
    <property type="entry name" value="RibonucZ/Hydroxyglut_hydro"/>
</dbReference>
<keyword evidence="2" id="KW-0378">Hydrolase</keyword>
<dbReference type="STRING" id="225345.CLCHR_36310"/>
<dbReference type="PANTHER" id="PTHR43546:SF3">
    <property type="entry name" value="UPF0173 METAL-DEPENDENT HYDROLASE MJ1163"/>
    <property type="match status" value="1"/>
</dbReference>
<evidence type="ECO:0000259" key="1">
    <source>
        <dbReference type="Pfam" id="PF12706"/>
    </source>
</evidence>
<accession>A0A1V4IGV8</accession>
<dbReference type="Proteomes" id="UP000191056">
    <property type="component" value="Unassembled WGS sequence"/>
</dbReference>
<comment type="caution">
    <text evidence="2">The sequence shown here is derived from an EMBL/GenBank/DDBJ whole genome shotgun (WGS) entry which is preliminary data.</text>
</comment>
<organism evidence="2 3">
    <name type="scientific">Clostridium chromiireducens</name>
    <dbReference type="NCBI Taxonomy" id="225345"/>
    <lineage>
        <taxon>Bacteria</taxon>
        <taxon>Bacillati</taxon>
        <taxon>Bacillota</taxon>
        <taxon>Clostridia</taxon>
        <taxon>Eubacteriales</taxon>
        <taxon>Clostridiaceae</taxon>
        <taxon>Clostridium</taxon>
    </lineage>
</organism>
<name>A0A1V4IGV8_9CLOT</name>
<sequence>MSNGIKLINDINKCILKDKDMAFWWIGQLGYVIKIGKQVLYIDSFLSEFPGRIIPTLLQPEEITNADFIIGTHDHDDHIDRKAWHQISLSSPKAKFVVPKHLIDDLSESLKISRSRFIGLDDGISFSENGLKITGIPSAHEFLDQNPETGSFPYLGYVIEGNGCTIYHSGDTCLYEGIYSKLRTWNKIDVMFLPINGRDAKRYRENCIGNITYQEAVDLAGSINPKLVVPGHYEMFSQNSENPLLFADYIDVKYPEVKYWIGKHGEMVKLSDHTINI</sequence>
<reference evidence="2 3" key="1">
    <citation type="submission" date="2017-03" db="EMBL/GenBank/DDBJ databases">
        <title>Genome sequence of Clostridium chromiireducens DSM 23318.</title>
        <authorList>
            <person name="Poehlein A."/>
            <person name="Daniel R."/>
        </authorList>
    </citation>
    <scope>NUCLEOTIDE SEQUENCE [LARGE SCALE GENOMIC DNA]</scope>
    <source>
        <strain evidence="2 3">DSM 23318</strain>
    </source>
</reference>
<dbReference type="Gene3D" id="3.60.15.10">
    <property type="entry name" value="Ribonuclease Z/Hydroxyacylglutathione hydrolase-like"/>
    <property type="match status" value="1"/>
</dbReference>
<keyword evidence="3" id="KW-1185">Reference proteome</keyword>